<gene>
    <name evidence="2" type="ORF">CKQ54_12695</name>
</gene>
<dbReference type="Proteomes" id="UP000284853">
    <property type="component" value="Unassembled WGS sequence"/>
</dbReference>
<reference evidence="2 3" key="1">
    <citation type="submission" date="2017-08" db="EMBL/GenBank/DDBJ databases">
        <title>Comparative genomics of bacteria isolated from necrotic lesions of AOD affected trees.</title>
        <authorList>
            <person name="Doonan J."/>
            <person name="Denman S."/>
            <person name="Mcdonald J.E."/>
        </authorList>
    </citation>
    <scope>NUCLEOTIDE SEQUENCE [LARGE SCALE GENOMIC DNA]</scope>
    <source>
        <strain evidence="2 3">CIP 105588</strain>
    </source>
</reference>
<dbReference type="SUPFAM" id="SSF53448">
    <property type="entry name" value="Nucleotide-diphospho-sugar transferases"/>
    <property type="match status" value="1"/>
</dbReference>
<comment type="caution">
    <text evidence="2">The sequence shown here is derived from an EMBL/GenBank/DDBJ whole genome shotgun (WGS) entry which is preliminary data.</text>
</comment>
<feature type="domain" description="Glycosyltransferase 2-like" evidence="1">
    <location>
        <begin position="5"/>
        <end position="140"/>
    </location>
</feature>
<protein>
    <submittedName>
        <fullName evidence="2">Glycosyltransferase</fullName>
    </submittedName>
</protein>
<dbReference type="Pfam" id="PF00535">
    <property type="entry name" value="Glycos_transf_2"/>
    <property type="match status" value="1"/>
</dbReference>
<evidence type="ECO:0000313" key="2">
    <source>
        <dbReference type="EMBL" id="RKF70976.1"/>
    </source>
</evidence>
<sequence length="278" mass="32581">MKNIVLVVLYNEIITKCETFKALVSSFERKDARVKDYRVVFWDNSNKDYNKNYIGNAQLTLENLGLESVYIETPDNIALSKIYNTIIEQSTDEDYLMIFDQDSSFNGDYFDVFEESIKQTLPDIILPVVTFKNKIVSPTKILYLKGFYYDTPPKGLVSNKHISAINSGMIISLNFIKKNNFRYNNKLRNYCTDDDIMKFVRNNDATVFVMDYSFEHDLSLSTLNSNSESLRTRYNEMINSKKIVYSSSIFEKSFVALYFGLHRFYMCLRFRDLKYLKG</sequence>
<dbReference type="Gene3D" id="3.90.550.10">
    <property type="entry name" value="Spore Coat Polysaccharide Biosynthesis Protein SpsA, Chain A"/>
    <property type="match status" value="1"/>
</dbReference>
<dbReference type="InterPro" id="IPR001173">
    <property type="entry name" value="Glyco_trans_2-like"/>
</dbReference>
<evidence type="ECO:0000313" key="3">
    <source>
        <dbReference type="Proteomes" id="UP000284853"/>
    </source>
</evidence>
<dbReference type="GeneID" id="302709668"/>
<dbReference type="RefSeq" id="WP_120162755.1">
    <property type="nucleotide sequence ID" value="NZ_NSDJ01000001.1"/>
</dbReference>
<accession>A0ABX9Q0Y4</accession>
<dbReference type="InterPro" id="IPR029044">
    <property type="entry name" value="Nucleotide-diphossugar_trans"/>
</dbReference>
<dbReference type="EMBL" id="NSDJ01000001">
    <property type="protein sequence ID" value="RKF70976.1"/>
    <property type="molecule type" value="Genomic_DNA"/>
</dbReference>
<keyword evidence="3" id="KW-1185">Reference proteome</keyword>
<name>A0ABX9Q0Y4_9GAMM</name>
<evidence type="ECO:0000259" key="1">
    <source>
        <dbReference type="Pfam" id="PF00535"/>
    </source>
</evidence>
<proteinExistence type="predicted"/>
<organism evidence="2 3">
    <name type="scientific">Rahnella variigena</name>
    <dbReference type="NCBI Taxonomy" id="574964"/>
    <lineage>
        <taxon>Bacteria</taxon>
        <taxon>Pseudomonadati</taxon>
        <taxon>Pseudomonadota</taxon>
        <taxon>Gammaproteobacteria</taxon>
        <taxon>Enterobacterales</taxon>
        <taxon>Yersiniaceae</taxon>
        <taxon>Rahnella</taxon>
    </lineage>
</organism>